<dbReference type="PANTHER" id="PTHR36309">
    <property type="entry name" value="RNA-BINDING (RRM/RBD/RNP MOTIFS) FAMILY PROTEIN"/>
    <property type="match status" value="1"/>
</dbReference>
<name>W1P0I3_AMBTC</name>
<dbReference type="AlphaFoldDB" id="W1P0I3"/>
<dbReference type="Gene3D" id="3.30.70.330">
    <property type="match status" value="1"/>
</dbReference>
<dbReference type="GO" id="GO:0003723">
    <property type="term" value="F:RNA binding"/>
    <property type="evidence" value="ECO:0007669"/>
    <property type="project" value="UniProtKB-UniRule"/>
</dbReference>
<evidence type="ECO:0000259" key="2">
    <source>
        <dbReference type="PROSITE" id="PS50102"/>
    </source>
</evidence>
<gene>
    <name evidence="3" type="ORF">AMTR_s00002p00267440</name>
</gene>
<protein>
    <recommendedName>
        <fullName evidence="2">RRM domain-containing protein</fullName>
    </recommendedName>
</protein>
<feature type="domain" description="RRM" evidence="2">
    <location>
        <begin position="20"/>
        <end position="103"/>
    </location>
</feature>
<dbReference type="InterPro" id="IPR000504">
    <property type="entry name" value="RRM_dom"/>
</dbReference>
<dbReference type="CDD" id="cd00590">
    <property type="entry name" value="RRM_SF"/>
    <property type="match status" value="1"/>
</dbReference>
<sequence>METTTSSQGKYIEFEDKVKRTVFLDNLLPKDTISVLTKALGQFGKVISIEFLPNYTQPRDNDQCALVEMENEKQAQGVITGLSDFPFMMTGMPRPVRARIAQAEMFSDRPNHPGQSTKSRWVSRFEPNFMVVKRLKHMIRRHEAEASFLL</sequence>
<evidence type="ECO:0000313" key="3">
    <source>
        <dbReference type="EMBL" id="ERN01448.1"/>
    </source>
</evidence>
<dbReference type="eggNOG" id="ENOG502QUFQ">
    <property type="taxonomic scope" value="Eukaryota"/>
</dbReference>
<evidence type="ECO:0000313" key="4">
    <source>
        <dbReference type="Proteomes" id="UP000017836"/>
    </source>
</evidence>
<dbReference type="InterPro" id="IPR012677">
    <property type="entry name" value="Nucleotide-bd_a/b_plait_sf"/>
</dbReference>
<dbReference type="Proteomes" id="UP000017836">
    <property type="component" value="Unassembled WGS sequence"/>
</dbReference>
<dbReference type="Gramene" id="ERN01448">
    <property type="protein sequence ID" value="ERN01448"/>
    <property type="gene ID" value="AMTR_s00002p00267440"/>
</dbReference>
<dbReference type="SUPFAM" id="SSF54928">
    <property type="entry name" value="RNA-binding domain, RBD"/>
    <property type="match status" value="1"/>
</dbReference>
<reference evidence="4" key="1">
    <citation type="journal article" date="2013" name="Science">
        <title>The Amborella genome and the evolution of flowering plants.</title>
        <authorList>
            <consortium name="Amborella Genome Project"/>
        </authorList>
    </citation>
    <scope>NUCLEOTIDE SEQUENCE [LARGE SCALE GENOMIC DNA]</scope>
</reference>
<proteinExistence type="predicted"/>
<accession>W1P0I3</accession>
<keyword evidence="1" id="KW-0694">RNA-binding</keyword>
<dbReference type="HOGENOM" id="CLU_075419_1_1_1"/>
<dbReference type="EMBL" id="KI394767">
    <property type="protein sequence ID" value="ERN01448.1"/>
    <property type="molecule type" value="Genomic_DNA"/>
</dbReference>
<dbReference type="PROSITE" id="PS50102">
    <property type="entry name" value="RRM"/>
    <property type="match status" value="1"/>
</dbReference>
<organism evidence="3 4">
    <name type="scientific">Amborella trichopoda</name>
    <dbReference type="NCBI Taxonomy" id="13333"/>
    <lineage>
        <taxon>Eukaryota</taxon>
        <taxon>Viridiplantae</taxon>
        <taxon>Streptophyta</taxon>
        <taxon>Embryophyta</taxon>
        <taxon>Tracheophyta</taxon>
        <taxon>Spermatophyta</taxon>
        <taxon>Magnoliopsida</taxon>
        <taxon>Amborellales</taxon>
        <taxon>Amborellaceae</taxon>
        <taxon>Amborella</taxon>
    </lineage>
</organism>
<dbReference type="SMART" id="SM00360">
    <property type="entry name" value="RRM"/>
    <property type="match status" value="1"/>
</dbReference>
<keyword evidence="4" id="KW-1185">Reference proteome</keyword>
<dbReference type="InterPro" id="IPR053316">
    <property type="entry name" value="Epigenetic_reg_gene_expr"/>
</dbReference>
<dbReference type="OMA" id="HMIRRHE"/>
<evidence type="ECO:0000256" key="1">
    <source>
        <dbReference type="PROSITE-ProRule" id="PRU00176"/>
    </source>
</evidence>
<dbReference type="PANTHER" id="PTHR36309:SF1">
    <property type="entry name" value="RNA-BINDING (RRM_RBD_RNP MOTIFS) FAMILY PROTEIN"/>
    <property type="match status" value="1"/>
</dbReference>
<dbReference type="InterPro" id="IPR035979">
    <property type="entry name" value="RBD_domain_sf"/>
</dbReference>